<protein>
    <submittedName>
        <fullName evidence="1">Uncharacterized protein</fullName>
    </submittedName>
</protein>
<proteinExistence type="predicted"/>
<dbReference type="EMBL" id="NMTS02000001">
    <property type="protein sequence ID" value="PLK30700.1"/>
    <property type="molecule type" value="Genomic_DNA"/>
</dbReference>
<name>A0A2J4JS59_9FIRM</name>
<dbReference type="AlphaFoldDB" id="A0A2J4JS59"/>
<dbReference type="RefSeq" id="WP_097775619.1">
    <property type="nucleotide sequence ID" value="NZ_NMTS02000001.1"/>
</dbReference>
<reference evidence="1 2" key="1">
    <citation type="journal article" date="2017" name="Front. Microbiol.">
        <title>New Insights into the Diversity of the Genus Faecalibacterium.</title>
        <authorList>
            <person name="Benevides L."/>
            <person name="Burman S."/>
            <person name="Martin R."/>
            <person name="Robert V."/>
            <person name="Thomas M."/>
            <person name="Miquel S."/>
            <person name="Chain F."/>
            <person name="Sokol H."/>
            <person name="Bermudez-Humaran L.G."/>
            <person name="Morrison M."/>
            <person name="Langella P."/>
            <person name="Azevedo V.A."/>
            <person name="Chatel J.M."/>
            <person name="Soares S."/>
        </authorList>
    </citation>
    <scope>NUCLEOTIDE SEQUENCE [LARGE SCALE GENOMIC DNA]</scope>
    <source>
        <strain evidence="1 2">CNCM I 4542</strain>
    </source>
</reference>
<accession>A0A2J4JS59</accession>
<organism evidence="1 2">
    <name type="scientific">Faecalibacterium prausnitzii</name>
    <dbReference type="NCBI Taxonomy" id="853"/>
    <lineage>
        <taxon>Bacteria</taxon>
        <taxon>Bacillati</taxon>
        <taxon>Bacillota</taxon>
        <taxon>Clostridia</taxon>
        <taxon>Eubacteriales</taxon>
        <taxon>Oscillospiraceae</taxon>
        <taxon>Faecalibacterium</taxon>
    </lineage>
</organism>
<dbReference type="Proteomes" id="UP000221015">
    <property type="component" value="Unassembled WGS sequence"/>
</dbReference>
<comment type="caution">
    <text evidence="1">The sequence shown here is derived from an EMBL/GenBank/DDBJ whole genome shotgun (WGS) entry which is preliminary data.</text>
</comment>
<evidence type="ECO:0000313" key="2">
    <source>
        <dbReference type="Proteomes" id="UP000221015"/>
    </source>
</evidence>
<sequence length="121" mass="14777">MRYHDNAQPQEWTNYYGSVYRCNHPVYRVCTLYKEHSKGLCVIQQRYNEKSKATYWSAIDPWLTDKIYLHDGFKEYFDSHAKRKNQNGEYPTVTVRQIMWALRMKPLKKERWETVFDRSTI</sequence>
<gene>
    <name evidence="1" type="ORF">CGS50_003545</name>
</gene>
<evidence type="ECO:0000313" key="1">
    <source>
        <dbReference type="EMBL" id="PLK30700.1"/>
    </source>
</evidence>